<name>A0A395MPL1_9HYPO</name>
<dbReference type="EMBL" id="PXXK01000157">
    <property type="protein sequence ID" value="RFN49884.1"/>
    <property type="molecule type" value="Genomic_DNA"/>
</dbReference>
<feature type="compositionally biased region" description="Basic and acidic residues" evidence="1">
    <location>
        <begin position="1"/>
        <end position="15"/>
    </location>
</feature>
<evidence type="ECO:0000313" key="3">
    <source>
        <dbReference type="Proteomes" id="UP000265631"/>
    </source>
</evidence>
<feature type="region of interest" description="Disordered" evidence="1">
    <location>
        <begin position="1"/>
        <end position="52"/>
    </location>
</feature>
<organism evidence="2 3">
    <name type="scientific">Fusarium flagelliforme</name>
    <dbReference type="NCBI Taxonomy" id="2675880"/>
    <lineage>
        <taxon>Eukaryota</taxon>
        <taxon>Fungi</taxon>
        <taxon>Dikarya</taxon>
        <taxon>Ascomycota</taxon>
        <taxon>Pezizomycotina</taxon>
        <taxon>Sordariomycetes</taxon>
        <taxon>Hypocreomycetidae</taxon>
        <taxon>Hypocreales</taxon>
        <taxon>Nectriaceae</taxon>
        <taxon>Fusarium</taxon>
        <taxon>Fusarium incarnatum-equiseti species complex</taxon>
    </lineage>
</organism>
<proteinExistence type="predicted"/>
<protein>
    <submittedName>
        <fullName evidence="2">Uncharacterized protein</fullName>
    </submittedName>
</protein>
<dbReference type="AlphaFoldDB" id="A0A395MPL1"/>
<keyword evidence="3" id="KW-1185">Reference proteome</keyword>
<accession>A0A395MPL1</accession>
<dbReference type="Proteomes" id="UP000265631">
    <property type="component" value="Unassembled WGS sequence"/>
</dbReference>
<sequence>MSDEKKRLAELDKQAESSAPGSSSTLLDLPPSYEPQSAPRASQDDDLQPPEDFPILVIDDLCDATRTLYGIEKFRYKVDNSSDDPKVRHTVDHIYDFERDIQLGALPTVHIKGFTSSKRTYKSAIISDATKIGRGYKVEDEKAEGKDNEEILKTERPFKDLLNQGRGNTVEWKDASGQVLAVETKLQRDKDKKIVEPPRLAIKANMDEKLYDFLVTSWCAVVWKEAKGDLKEPLTWEKFKDRASRMSNRGSAALWPGF</sequence>
<feature type="compositionally biased region" description="Polar residues" evidence="1">
    <location>
        <begin position="16"/>
        <end position="26"/>
    </location>
</feature>
<reference evidence="2 3" key="1">
    <citation type="journal article" date="2018" name="PLoS Pathog.">
        <title>Evolution of structural diversity of trichothecenes, a family of toxins produced by plant pathogenic and entomopathogenic fungi.</title>
        <authorList>
            <person name="Proctor R.H."/>
            <person name="McCormick S.P."/>
            <person name="Kim H.S."/>
            <person name="Cardoza R.E."/>
            <person name="Stanley A.M."/>
            <person name="Lindo L."/>
            <person name="Kelly A."/>
            <person name="Brown D.W."/>
            <person name="Lee T."/>
            <person name="Vaughan M.M."/>
            <person name="Alexander N.J."/>
            <person name="Busman M."/>
            <person name="Gutierrez S."/>
        </authorList>
    </citation>
    <scope>NUCLEOTIDE SEQUENCE [LARGE SCALE GENOMIC DNA]</scope>
    <source>
        <strain evidence="2 3">NRRL 13405</strain>
    </source>
</reference>
<evidence type="ECO:0000256" key="1">
    <source>
        <dbReference type="SAM" id="MobiDB-lite"/>
    </source>
</evidence>
<gene>
    <name evidence="2" type="ORF">FIE12Z_5871</name>
</gene>
<evidence type="ECO:0000313" key="2">
    <source>
        <dbReference type="EMBL" id="RFN49884.1"/>
    </source>
</evidence>
<comment type="caution">
    <text evidence="2">The sequence shown here is derived from an EMBL/GenBank/DDBJ whole genome shotgun (WGS) entry which is preliminary data.</text>
</comment>